<feature type="compositionally biased region" description="Polar residues" evidence="10">
    <location>
        <begin position="751"/>
        <end position="765"/>
    </location>
</feature>
<protein>
    <recommendedName>
        <fullName evidence="9">Sodium/hydrogen exchanger</fullName>
    </recommendedName>
</protein>
<feature type="chain" id="PRO_5042043785" description="Sodium/hydrogen exchanger" evidence="12">
    <location>
        <begin position="22"/>
        <end position="771"/>
    </location>
</feature>
<keyword evidence="2 9" id="KW-0813">Transport</keyword>
<evidence type="ECO:0000256" key="10">
    <source>
        <dbReference type="SAM" id="MobiDB-lite"/>
    </source>
</evidence>
<feature type="compositionally biased region" description="Basic residues" evidence="10">
    <location>
        <begin position="691"/>
        <end position="703"/>
    </location>
</feature>
<evidence type="ECO:0000256" key="11">
    <source>
        <dbReference type="SAM" id="Phobius"/>
    </source>
</evidence>
<dbReference type="Proteomes" id="UP000887575">
    <property type="component" value="Unassembled WGS sequence"/>
</dbReference>
<feature type="transmembrane region" description="Helical" evidence="11">
    <location>
        <begin position="321"/>
        <end position="340"/>
    </location>
</feature>
<evidence type="ECO:0000256" key="5">
    <source>
        <dbReference type="ARBA" id="ARBA00023053"/>
    </source>
</evidence>
<dbReference type="GO" id="GO:0015386">
    <property type="term" value="F:potassium:proton antiporter activity"/>
    <property type="evidence" value="ECO:0007669"/>
    <property type="project" value="TreeGrafter"/>
</dbReference>
<evidence type="ECO:0000256" key="12">
    <source>
        <dbReference type="SAM" id="SignalP"/>
    </source>
</evidence>
<dbReference type="GO" id="GO:0098719">
    <property type="term" value="P:sodium ion import across plasma membrane"/>
    <property type="evidence" value="ECO:0007669"/>
    <property type="project" value="TreeGrafter"/>
</dbReference>
<dbReference type="NCBIfam" id="TIGR00840">
    <property type="entry name" value="b_cpa1"/>
    <property type="match status" value="1"/>
</dbReference>
<feature type="transmembrane region" description="Helical" evidence="11">
    <location>
        <begin position="200"/>
        <end position="218"/>
    </location>
</feature>
<comment type="similarity">
    <text evidence="9">Belongs to the monovalent cation:proton antiporter 1 (CPA1) transporter (TC 2.A.36) family.</text>
</comment>
<accession>A0AAF3FL14</accession>
<keyword evidence="3 9" id="KW-0812">Transmembrane</keyword>
<feature type="transmembrane region" description="Helical" evidence="11">
    <location>
        <begin position="257"/>
        <end position="283"/>
    </location>
</feature>
<dbReference type="PANTHER" id="PTHR10110">
    <property type="entry name" value="SODIUM/HYDROGEN EXCHANGER"/>
    <property type="match status" value="1"/>
</dbReference>
<evidence type="ECO:0000313" key="14">
    <source>
        <dbReference type="Proteomes" id="UP000887575"/>
    </source>
</evidence>
<feature type="signal peptide" evidence="12">
    <location>
        <begin position="1"/>
        <end position="21"/>
    </location>
</feature>
<keyword evidence="9" id="KW-0050">Antiport</keyword>
<comment type="subcellular location">
    <subcellularLocation>
        <location evidence="1">Membrane</location>
        <topology evidence="1">Multi-pass membrane protein</topology>
    </subcellularLocation>
</comment>
<evidence type="ECO:0000256" key="7">
    <source>
        <dbReference type="ARBA" id="ARBA00023136"/>
    </source>
</evidence>
<feature type="transmembrane region" description="Helical" evidence="11">
    <location>
        <begin position="295"/>
        <end position="315"/>
    </location>
</feature>
<feature type="transmembrane region" description="Helical" evidence="11">
    <location>
        <begin position="459"/>
        <end position="479"/>
    </location>
</feature>
<evidence type="ECO:0000256" key="3">
    <source>
        <dbReference type="ARBA" id="ARBA00022692"/>
    </source>
</evidence>
<feature type="domain" description="Cation/H+ exchanger transmembrane" evidence="13">
    <location>
        <begin position="86"/>
        <end position="480"/>
    </location>
</feature>
<evidence type="ECO:0000256" key="6">
    <source>
        <dbReference type="ARBA" id="ARBA00023065"/>
    </source>
</evidence>
<dbReference type="WBParaSite" id="MBELARI_LOCUS7588">
    <property type="protein sequence ID" value="MBELARI_LOCUS7588"/>
    <property type="gene ID" value="MBELARI_LOCUS7588"/>
</dbReference>
<dbReference type="Pfam" id="PF00999">
    <property type="entry name" value="Na_H_Exchanger"/>
    <property type="match status" value="1"/>
</dbReference>
<evidence type="ECO:0000256" key="8">
    <source>
        <dbReference type="ARBA" id="ARBA00023201"/>
    </source>
</evidence>
<dbReference type="InterPro" id="IPR004709">
    <property type="entry name" value="NaH_exchanger"/>
</dbReference>
<dbReference type="InterPro" id="IPR006153">
    <property type="entry name" value="Cation/H_exchanger_TM"/>
</dbReference>
<feature type="transmembrane region" description="Helical" evidence="11">
    <location>
        <begin position="386"/>
        <end position="407"/>
    </location>
</feature>
<dbReference type="AlphaFoldDB" id="A0AAF3FL14"/>
<feature type="region of interest" description="Disordered" evidence="10">
    <location>
        <begin position="685"/>
        <end position="707"/>
    </location>
</feature>
<dbReference type="Gene3D" id="6.10.140.1330">
    <property type="match status" value="1"/>
</dbReference>
<organism evidence="14 15">
    <name type="scientific">Mesorhabditis belari</name>
    <dbReference type="NCBI Taxonomy" id="2138241"/>
    <lineage>
        <taxon>Eukaryota</taxon>
        <taxon>Metazoa</taxon>
        <taxon>Ecdysozoa</taxon>
        <taxon>Nematoda</taxon>
        <taxon>Chromadorea</taxon>
        <taxon>Rhabditida</taxon>
        <taxon>Rhabditina</taxon>
        <taxon>Rhabditomorpha</taxon>
        <taxon>Rhabditoidea</taxon>
        <taxon>Rhabditidae</taxon>
        <taxon>Mesorhabditinae</taxon>
        <taxon>Mesorhabditis</taxon>
    </lineage>
</organism>
<feature type="transmembrane region" description="Helical" evidence="11">
    <location>
        <begin position="352"/>
        <end position="374"/>
    </location>
</feature>
<sequence>MIIRWFLYLVPLLLLLSTIQADQFLKNNHPHHLEPTIETVNETKQENPVKHQAHGVKVASFKFEYVREPLVLTVFIIVVGLFKLGYHHTNYIQHVLPESCCLILVGALLGFAFLYDETHESVKFLEFDSRTFFFMLLPPIILEAAYSLKDRAFIENLGTILIYAVVGTVLNIMIIGGGLIALSELGYINGFMVDPLDCLVFASLIAAVDPVAVLAIFQEVGVNKVLYFMVFGESLLNDAVTVVFYNLVIEFKELPSIRFFDCIMGLLAFLCVALGGLFIGLFFGCISAFITKFTLHVRVVEPVILFGTAYLSFIFAEMFHFSGLIALIACGLFQTHYTCGNISYKSYVSVTYFAKVASSVAESLIFIILGVMLVNERGWFWSDWHPLFSIYALIFCQIARVLVVFFLTYIVNQFTGGVRYISFQEQLIMAYGGLRGAISFSLVFMISDDVPTKNTLLSATYIVILFTVFVQGCTIKPVVRYLNIRLARKEDNFRMFNEFNRGMITHMSQGIEDLVGYKKRSLMSQASTFSKNYIRPILEKGYDKHNQKKPENRLMMIDREETLREQMRKSASTNSFKNQEAMEQMAEEGEITRGLLDEEENFPRLRGKSTRSRSGKDSDLEREKLEQETIQITQNSFQIRKLINGNQNNFYLDRNLTEKDDIACIDKVRNAQHHILALQERAKNMNESQVRRRGFSKIKKSQPKKSTTQGLLLASMGSIGVQSIDAGDEDIGIEFTMPQENACQLYTINESMDSTNDSPENPTNSQEEKEL</sequence>
<dbReference type="PRINTS" id="PR01084">
    <property type="entry name" value="NAHEXCHNGR"/>
</dbReference>
<dbReference type="GO" id="GO:0015385">
    <property type="term" value="F:sodium:proton antiporter activity"/>
    <property type="evidence" value="ECO:0007669"/>
    <property type="project" value="InterPro"/>
</dbReference>
<name>A0AAF3FL14_9BILA</name>
<feature type="region of interest" description="Disordered" evidence="10">
    <location>
        <begin position="751"/>
        <end position="771"/>
    </location>
</feature>
<evidence type="ECO:0000256" key="2">
    <source>
        <dbReference type="ARBA" id="ARBA00022448"/>
    </source>
</evidence>
<proteinExistence type="inferred from homology"/>
<feature type="transmembrane region" description="Helical" evidence="11">
    <location>
        <begin position="428"/>
        <end position="447"/>
    </location>
</feature>
<feature type="transmembrane region" description="Helical" evidence="11">
    <location>
        <begin position="95"/>
        <end position="115"/>
    </location>
</feature>
<keyword evidence="5" id="KW-0915">Sodium</keyword>
<keyword evidence="12" id="KW-0732">Signal</keyword>
<feature type="transmembrane region" description="Helical" evidence="11">
    <location>
        <begin position="225"/>
        <end position="245"/>
    </location>
</feature>
<evidence type="ECO:0000313" key="15">
    <source>
        <dbReference type="WBParaSite" id="MBELARI_LOCUS7588"/>
    </source>
</evidence>
<feature type="transmembrane region" description="Helical" evidence="11">
    <location>
        <begin position="69"/>
        <end position="86"/>
    </location>
</feature>
<keyword evidence="14" id="KW-1185">Reference proteome</keyword>
<evidence type="ECO:0000256" key="4">
    <source>
        <dbReference type="ARBA" id="ARBA00022989"/>
    </source>
</evidence>
<evidence type="ECO:0000259" key="13">
    <source>
        <dbReference type="Pfam" id="PF00999"/>
    </source>
</evidence>
<keyword evidence="6 9" id="KW-0406">Ion transport</keyword>
<keyword evidence="4 11" id="KW-1133">Transmembrane helix</keyword>
<dbReference type="PANTHER" id="PTHR10110:SF126">
    <property type="entry name" value="NA(+)_H(+) EXCHANGER PROTEIN 7"/>
    <property type="match status" value="1"/>
</dbReference>
<reference evidence="15" key="1">
    <citation type="submission" date="2024-02" db="UniProtKB">
        <authorList>
            <consortium name="WormBaseParasite"/>
        </authorList>
    </citation>
    <scope>IDENTIFICATION</scope>
</reference>
<feature type="transmembrane region" description="Helical" evidence="11">
    <location>
        <begin position="131"/>
        <end position="148"/>
    </location>
</feature>
<dbReference type="GO" id="GO:0051453">
    <property type="term" value="P:regulation of intracellular pH"/>
    <property type="evidence" value="ECO:0007669"/>
    <property type="project" value="TreeGrafter"/>
</dbReference>
<evidence type="ECO:0000256" key="9">
    <source>
        <dbReference type="RuleBase" id="RU003722"/>
    </source>
</evidence>
<keyword evidence="7 11" id="KW-0472">Membrane</keyword>
<keyword evidence="8 9" id="KW-0739">Sodium transport</keyword>
<feature type="region of interest" description="Disordered" evidence="10">
    <location>
        <begin position="591"/>
        <end position="622"/>
    </location>
</feature>
<dbReference type="InterPro" id="IPR018422">
    <property type="entry name" value="Cation/H_exchanger_CPA1"/>
</dbReference>
<evidence type="ECO:0000256" key="1">
    <source>
        <dbReference type="ARBA" id="ARBA00004141"/>
    </source>
</evidence>
<feature type="transmembrane region" description="Helical" evidence="11">
    <location>
        <begin position="160"/>
        <end position="180"/>
    </location>
</feature>
<dbReference type="GO" id="GO:0005886">
    <property type="term" value="C:plasma membrane"/>
    <property type="evidence" value="ECO:0007669"/>
    <property type="project" value="TreeGrafter"/>
</dbReference>